<evidence type="ECO:0000256" key="11">
    <source>
        <dbReference type="ARBA" id="ARBA00023175"/>
    </source>
</evidence>
<dbReference type="Gene3D" id="6.10.140.1060">
    <property type="match status" value="1"/>
</dbReference>
<feature type="domain" description="Dynein heavy chain AAA 5 extension" evidence="23">
    <location>
        <begin position="2811"/>
        <end position="2912"/>
    </location>
</feature>
<dbReference type="InterPro" id="IPR042219">
    <property type="entry name" value="AAA_lid_11_sf"/>
</dbReference>
<feature type="domain" description="Dynein heavy chain hydrolytic ATP-binding dynein motor region" evidence="19">
    <location>
        <begin position="2164"/>
        <end position="2490"/>
    </location>
</feature>
<dbReference type="InterPro" id="IPR013594">
    <property type="entry name" value="Dynein_heavy_tail"/>
</dbReference>
<dbReference type="FunFam" id="3.40.50.300:FF:002141">
    <property type="entry name" value="Dynein heavy chain"/>
    <property type="match status" value="1"/>
</dbReference>
<keyword evidence="4" id="KW-0493">Microtubule</keyword>
<dbReference type="Pfam" id="PF12774">
    <property type="entry name" value="AAA_6"/>
    <property type="match status" value="1"/>
</dbReference>
<reference evidence="28 29" key="2">
    <citation type="submission" date="2024-07" db="EMBL/GenBank/DDBJ databases">
        <authorList>
            <person name="Akdeniz Z."/>
        </authorList>
    </citation>
    <scope>NUCLEOTIDE SEQUENCE [LARGE SCALE GENOMIC DNA]</scope>
</reference>
<dbReference type="InterPro" id="IPR042222">
    <property type="entry name" value="Dynein_2_N"/>
</dbReference>
<dbReference type="GO" id="GO:0007018">
    <property type="term" value="P:microtubule-based movement"/>
    <property type="evidence" value="ECO:0007669"/>
    <property type="project" value="InterPro"/>
</dbReference>
<evidence type="ECO:0000256" key="7">
    <source>
        <dbReference type="ARBA" id="ARBA00022840"/>
    </source>
</evidence>
<feature type="domain" description="Dynein heavy chain region D6 P-loop" evidence="16">
    <location>
        <begin position="4478"/>
        <end position="4591"/>
    </location>
</feature>
<evidence type="ECO:0000259" key="26">
    <source>
        <dbReference type="Pfam" id="PF18199"/>
    </source>
</evidence>
<feature type="domain" description="Dynein heavy chain ATP-binding dynein motor region" evidence="22">
    <location>
        <begin position="4002"/>
        <end position="4227"/>
    </location>
</feature>
<protein>
    <submittedName>
        <fullName evidence="27">Dynein heavy chain</fullName>
    </submittedName>
    <submittedName>
        <fullName evidence="28">Dynein_heavy chain</fullName>
    </submittedName>
</protein>
<dbReference type="Proteomes" id="UP001642409">
    <property type="component" value="Unassembled WGS sequence"/>
</dbReference>
<evidence type="ECO:0000256" key="9">
    <source>
        <dbReference type="ARBA" id="ARBA00023054"/>
    </source>
</evidence>
<dbReference type="InterPro" id="IPR024317">
    <property type="entry name" value="Dynein_heavy_chain_D4_dom"/>
</dbReference>
<dbReference type="InterPro" id="IPR041658">
    <property type="entry name" value="AAA_lid_11"/>
</dbReference>
<feature type="compositionally biased region" description="Basic and acidic residues" evidence="15">
    <location>
        <begin position="4813"/>
        <end position="4835"/>
    </location>
</feature>
<dbReference type="EMBL" id="CATOUU010000656">
    <property type="protein sequence ID" value="CAI9938608.1"/>
    <property type="molecule type" value="Genomic_DNA"/>
</dbReference>
<keyword evidence="12" id="KW-0206">Cytoskeleton</keyword>
<dbReference type="EMBL" id="CAXDID020000070">
    <property type="protein sequence ID" value="CAL6014131.1"/>
    <property type="molecule type" value="Genomic_DNA"/>
</dbReference>
<dbReference type="Gene3D" id="1.20.920.30">
    <property type="match status" value="1"/>
</dbReference>
<dbReference type="InterPro" id="IPR043160">
    <property type="entry name" value="Dynein_C_barrel"/>
</dbReference>
<evidence type="ECO:0000259" key="18">
    <source>
        <dbReference type="Pfam" id="PF08393"/>
    </source>
</evidence>
<feature type="domain" description="Dynein heavy chain 3 AAA+ lid" evidence="24">
    <location>
        <begin position="3192"/>
        <end position="3257"/>
    </location>
</feature>
<dbReference type="InterPro" id="IPR041228">
    <property type="entry name" value="Dynein_C"/>
</dbReference>
<dbReference type="FunFam" id="1.10.8.1220:FF:000001">
    <property type="entry name" value="Dynein axonemal heavy chain 5"/>
    <property type="match status" value="1"/>
</dbReference>
<dbReference type="Gene3D" id="1.10.472.130">
    <property type="match status" value="1"/>
</dbReference>
<dbReference type="Pfam" id="PF12781">
    <property type="entry name" value="AAA_9"/>
    <property type="match status" value="1"/>
</dbReference>
<comment type="caution">
    <text evidence="27">The sequence shown here is derived from an EMBL/GenBank/DDBJ whole genome shotgun (WGS) entry which is preliminary data.</text>
</comment>
<dbReference type="FunFam" id="1.20.920.30:FF:000002">
    <property type="entry name" value="Dynein axonemal heavy chain 3"/>
    <property type="match status" value="1"/>
</dbReference>
<evidence type="ECO:0000256" key="15">
    <source>
        <dbReference type="SAM" id="MobiDB-lite"/>
    </source>
</evidence>
<evidence type="ECO:0000313" key="28">
    <source>
        <dbReference type="EMBL" id="CAL6014131.1"/>
    </source>
</evidence>
<evidence type="ECO:0000256" key="3">
    <source>
        <dbReference type="ARBA" id="ARBA00022490"/>
    </source>
</evidence>
<dbReference type="InterPro" id="IPR041466">
    <property type="entry name" value="Dynein_AAA5_ext"/>
</dbReference>
<dbReference type="Gene3D" id="3.20.180.20">
    <property type="entry name" value="Dynein heavy chain, N-terminal domain 2"/>
    <property type="match status" value="1"/>
</dbReference>
<keyword evidence="10" id="KW-0969">Cilium</keyword>
<evidence type="ECO:0000256" key="8">
    <source>
        <dbReference type="ARBA" id="ARBA00023017"/>
    </source>
</evidence>
<evidence type="ECO:0000256" key="6">
    <source>
        <dbReference type="ARBA" id="ARBA00022741"/>
    </source>
</evidence>
<feature type="domain" description="Dynein heavy chain linker" evidence="18">
    <location>
        <begin position="1530"/>
        <end position="1977"/>
    </location>
</feature>
<dbReference type="GO" id="GO:0030286">
    <property type="term" value="C:dynein complex"/>
    <property type="evidence" value="ECO:0007669"/>
    <property type="project" value="UniProtKB-KW"/>
</dbReference>
<feature type="domain" description="Dynein heavy chain tail" evidence="17">
    <location>
        <begin position="230"/>
        <end position="940"/>
    </location>
</feature>
<keyword evidence="6" id="KW-0547">Nucleotide-binding</keyword>
<dbReference type="Pfam" id="PF18198">
    <property type="entry name" value="AAA_lid_11"/>
    <property type="match status" value="1"/>
</dbReference>
<dbReference type="Pfam" id="PF17852">
    <property type="entry name" value="Dynein_AAA_lid"/>
    <property type="match status" value="1"/>
</dbReference>
<evidence type="ECO:0000256" key="13">
    <source>
        <dbReference type="ARBA" id="ARBA00023273"/>
    </source>
</evidence>
<dbReference type="InterPro" id="IPR035699">
    <property type="entry name" value="AAA_6"/>
</dbReference>
<keyword evidence="13" id="KW-0966">Cell projection</keyword>
<dbReference type="GO" id="GO:0051959">
    <property type="term" value="F:dynein light intermediate chain binding"/>
    <property type="evidence" value="ECO:0007669"/>
    <property type="project" value="InterPro"/>
</dbReference>
<feature type="domain" description="Dynein heavy chain AAA lid" evidence="25">
    <location>
        <begin position="4647"/>
        <end position="4786"/>
    </location>
</feature>
<evidence type="ECO:0000256" key="5">
    <source>
        <dbReference type="ARBA" id="ARBA00022737"/>
    </source>
</evidence>
<reference evidence="27" key="1">
    <citation type="submission" date="2023-06" db="EMBL/GenBank/DDBJ databases">
        <authorList>
            <person name="Kurt Z."/>
        </authorList>
    </citation>
    <scope>NUCLEOTIDE SEQUENCE</scope>
</reference>
<dbReference type="Gene3D" id="1.20.1270.280">
    <property type="match status" value="1"/>
</dbReference>
<dbReference type="FunFam" id="3.20.180.20:FF:000001">
    <property type="entry name" value="Dynein axonemal heavy chain 5"/>
    <property type="match status" value="1"/>
</dbReference>
<dbReference type="FunFam" id="3.40.50.300:FF:000153">
    <property type="entry name" value="Dynein axonemal heavy chain 1"/>
    <property type="match status" value="1"/>
</dbReference>
<feature type="coiled-coil region" evidence="14">
    <location>
        <begin position="1485"/>
        <end position="1519"/>
    </location>
</feature>
<feature type="coiled-coil region" evidence="14">
    <location>
        <begin position="3848"/>
        <end position="3924"/>
    </location>
</feature>
<dbReference type="FunFam" id="3.40.50.300:FF:000049">
    <property type="entry name" value="Dynein, axonemal, heavy chain 5"/>
    <property type="match status" value="1"/>
</dbReference>
<evidence type="ECO:0000259" key="24">
    <source>
        <dbReference type="Pfam" id="PF17857"/>
    </source>
</evidence>
<dbReference type="InterPro" id="IPR043157">
    <property type="entry name" value="Dynein_AAA1S"/>
</dbReference>
<feature type="coiled-coil region" evidence="14">
    <location>
        <begin position="313"/>
        <end position="344"/>
    </location>
</feature>
<dbReference type="PANTHER" id="PTHR22878">
    <property type="entry name" value="DYNEIN HEAVY CHAIN 6, AXONEMAL-LIKE-RELATED"/>
    <property type="match status" value="1"/>
</dbReference>
<evidence type="ECO:0000259" key="16">
    <source>
        <dbReference type="Pfam" id="PF03028"/>
    </source>
</evidence>
<evidence type="ECO:0000259" key="21">
    <source>
        <dbReference type="Pfam" id="PF12780"/>
    </source>
</evidence>
<dbReference type="PANTHER" id="PTHR22878:SF68">
    <property type="entry name" value="DYNEIN HEAVY CHAIN 6, AXONEMAL-LIKE"/>
    <property type="match status" value="1"/>
</dbReference>
<feature type="region of interest" description="Disordered" evidence="15">
    <location>
        <begin position="4811"/>
        <end position="4835"/>
    </location>
</feature>
<name>A0AA86UFC7_9EUKA</name>
<dbReference type="InterPro" id="IPR024743">
    <property type="entry name" value="Dynein_HC_stalk"/>
</dbReference>
<evidence type="ECO:0000259" key="17">
    <source>
        <dbReference type="Pfam" id="PF08385"/>
    </source>
</evidence>
<dbReference type="FunFam" id="3.40.50.300:FF:000044">
    <property type="entry name" value="Dynein heavy chain 5, axonemal"/>
    <property type="match status" value="1"/>
</dbReference>
<dbReference type="GO" id="GO:0045505">
    <property type="term" value="F:dynein intermediate chain binding"/>
    <property type="evidence" value="ECO:0007669"/>
    <property type="project" value="InterPro"/>
</dbReference>
<gene>
    <name evidence="28" type="ORF">HINF_LOCUS24121</name>
    <name evidence="27" type="ORF">HINF_LOCUS26253</name>
</gene>
<dbReference type="InterPro" id="IPR013602">
    <property type="entry name" value="Dynein_heavy_linker"/>
</dbReference>
<keyword evidence="11" id="KW-0505">Motor protein</keyword>
<evidence type="ECO:0000259" key="23">
    <source>
        <dbReference type="Pfam" id="PF17852"/>
    </source>
</evidence>
<evidence type="ECO:0000259" key="20">
    <source>
        <dbReference type="Pfam" id="PF12777"/>
    </source>
</evidence>
<dbReference type="Gene3D" id="1.10.8.710">
    <property type="match status" value="1"/>
</dbReference>
<dbReference type="Pfam" id="PF12780">
    <property type="entry name" value="AAA_8"/>
    <property type="match status" value="1"/>
</dbReference>
<evidence type="ECO:0000256" key="12">
    <source>
        <dbReference type="ARBA" id="ARBA00023212"/>
    </source>
</evidence>
<dbReference type="GO" id="GO:0008569">
    <property type="term" value="F:minus-end-directed microtubule motor activity"/>
    <property type="evidence" value="ECO:0007669"/>
    <property type="project" value="InterPro"/>
</dbReference>
<feature type="coiled-coil region" evidence="14">
    <location>
        <begin position="3649"/>
        <end position="3676"/>
    </location>
</feature>
<dbReference type="Pfam" id="PF03028">
    <property type="entry name" value="Dynein_heavy"/>
    <property type="match status" value="1"/>
</dbReference>
<feature type="domain" description="Dynein heavy chain coiled coil stalk" evidence="20">
    <location>
        <begin position="3640"/>
        <end position="3969"/>
    </location>
</feature>
<dbReference type="SUPFAM" id="SSF52540">
    <property type="entry name" value="P-loop containing nucleoside triphosphate hydrolases"/>
    <property type="match status" value="4"/>
</dbReference>
<dbReference type="GO" id="GO:0005874">
    <property type="term" value="C:microtubule"/>
    <property type="evidence" value="ECO:0007669"/>
    <property type="project" value="UniProtKB-KW"/>
</dbReference>
<feature type="domain" description="Dynein heavy chain C-terminal" evidence="26">
    <location>
        <begin position="4826"/>
        <end position="5118"/>
    </location>
</feature>
<keyword evidence="3" id="KW-0963">Cytoplasm</keyword>
<evidence type="ECO:0000256" key="2">
    <source>
        <dbReference type="ARBA" id="ARBA00008887"/>
    </source>
</evidence>
<evidence type="ECO:0000259" key="25">
    <source>
        <dbReference type="Pfam" id="PF18198"/>
    </source>
</evidence>
<dbReference type="InterPro" id="IPR026983">
    <property type="entry name" value="DHC"/>
</dbReference>
<dbReference type="Pfam" id="PF18199">
    <property type="entry name" value="Dynein_C"/>
    <property type="match status" value="1"/>
</dbReference>
<keyword evidence="9 14" id="KW-0175">Coiled coil</keyword>
<dbReference type="Pfam" id="PF08385">
    <property type="entry name" value="DHC_N1"/>
    <property type="match status" value="1"/>
</dbReference>
<dbReference type="Pfam" id="PF12777">
    <property type="entry name" value="MT"/>
    <property type="match status" value="1"/>
</dbReference>
<evidence type="ECO:0000259" key="19">
    <source>
        <dbReference type="Pfam" id="PF12774"/>
    </source>
</evidence>
<dbReference type="InterPro" id="IPR042228">
    <property type="entry name" value="Dynein_linker_3"/>
</dbReference>
<dbReference type="Pfam" id="PF08393">
    <property type="entry name" value="DHC_N2"/>
    <property type="match status" value="1"/>
</dbReference>
<dbReference type="InterPro" id="IPR041589">
    <property type="entry name" value="DNAH3_AAA_lid_1"/>
</dbReference>
<evidence type="ECO:0000256" key="4">
    <source>
        <dbReference type="ARBA" id="ARBA00022701"/>
    </source>
</evidence>
<dbReference type="FunFam" id="1.10.8.710:FF:000001">
    <property type="entry name" value="Dynein axonemal heavy chain 2"/>
    <property type="match status" value="1"/>
</dbReference>
<comment type="subcellular location">
    <subcellularLocation>
        <location evidence="1">Cytoplasm</location>
        <location evidence="1">Cytoskeleton</location>
        <location evidence="1">Cilium axoneme</location>
    </subcellularLocation>
</comment>
<dbReference type="FunFam" id="3.10.490.20:FF:000009">
    <property type="entry name" value="Dynein heavy chain 4"/>
    <property type="match status" value="1"/>
</dbReference>
<evidence type="ECO:0000256" key="1">
    <source>
        <dbReference type="ARBA" id="ARBA00004430"/>
    </source>
</evidence>
<evidence type="ECO:0000313" key="29">
    <source>
        <dbReference type="Proteomes" id="UP001642409"/>
    </source>
</evidence>
<dbReference type="InterPro" id="IPR004273">
    <property type="entry name" value="Dynein_heavy_D6_P-loop"/>
</dbReference>
<dbReference type="Pfam" id="PF17857">
    <property type="entry name" value="AAA_lid_1"/>
    <property type="match status" value="1"/>
</dbReference>
<evidence type="ECO:0000256" key="14">
    <source>
        <dbReference type="SAM" id="Coils"/>
    </source>
</evidence>
<evidence type="ECO:0000256" key="10">
    <source>
        <dbReference type="ARBA" id="ARBA00023069"/>
    </source>
</evidence>
<proteinExistence type="inferred from homology"/>
<accession>A0AA86UFC7</accession>
<dbReference type="Gene3D" id="1.20.58.1120">
    <property type="match status" value="1"/>
</dbReference>
<dbReference type="Gene3D" id="3.10.490.20">
    <property type="match status" value="1"/>
</dbReference>
<evidence type="ECO:0000313" key="27">
    <source>
        <dbReference type="EMBL" id="CAI9938608.1"/>
    </source>
</evidence>
<keyword evidence="8" id="KW-0243">Dynein</keyword>
<dbReference type="GO" id="GO:0005524">
    <property type="term" value="F:ATP binding"/>
    <property type="evidence" value="ECO:0007669"/>
    <property type="project" value="UniProtKB-KW"/>
</dbReference>
<dbReference type="InterPro" id="IPR027417">
    <property type="entry name" value="P-loop_NTPase"/>
</dbReference>
<dbReference type="Gene3D" id="1.10.8.720">
    <property type="entry name" value="Region D6 of dynein motor"/>
    <property type="match status" value="1"/>
</dbReference>
<sequence>MSQHQNLWNFMRDTARVIGNVDFGEQLPQEFQPCLVDFIERKDPAKTILFVYYDAKSQLHVEHQLNKTPGWPKLNAHQTALSPAMPSDVLKPIESQLSASPDLDQPLETSQPPPPQISLALSATEASVFFFVHAQPEQQEWRQRVQSGLITPQIIDQLLNTMNSVFVPWIKSCQNWPVSVKDEFINQLERYLSSVTEAAHLIRGRTVLYIPLFEDANPQEFSRNKDIIPRLETLVVHWTRQIKELISGVHQDKQEETLVTQQQEEGFQPFPLLPNPLSEIEYWRRRNDDLQQVIVQLKSPSLMNIVQTLKFAQSHYAQQFEHLEKELQEKTNEAQRNLEDLSIIQPACEKLTQTNNPQEIMETLPTLLSDIEKISSESNYYKIPNNLSQLMRRVANAVVNACASYIKLRDVFSKDALYSIKKLLDCRDLIKFFRESYKKMCEHQKWEDDNSVIASCDAFSQRCVDLCEICQDRLQFVRPQTLLECRTGIVQRIQTQIQNSTQQDPALAQLLDVMNSIGRFTGDADDKREVKQDEYQDGDYLLPKFPGSQGLIIKKGLREMEDNFIKALTKIQTVNYNHLDVRSSQWHEHIAQYRQDVKDLTVFAENIMRTTFSQVQNSVVDSCAVLEAFEHLASRQSLKSSVQKRISDTIRTFINEANSLKQQSEKLKSSQPTDQEKVSLNKLLSHQCFMADKGSLAINYKKLLFQLERGWTEILNWLPPVAKTIAQDAYSLHKIQQSGQKDQQIQQKLQQQTLLNDQIQKDEYEAVDIYVKTKIMFESEIDNTFTTWRTKTLNQIPSQFLKNEVIVKEPSSRFQNQVQQHKEDTQKALQSKQQVAEINITLLENRLKLNFPAEVEEALQEHLLWNNIGMDSPPDVKELYYRRTKLHMNKMLVNQCVIEVNNVLDNLQPEDVSLFKSRLSKLANCIEPLFQNKGWENINLSQIINKVRKEAVDNYQKICLYYEKKLVIEDSIKQLLNIQLIQIRKPNQKTSTTVNLQEFVQYQVQVRANSIKNIQQTFQNTLNALMSCYDIFRSDGDEVQNEWIKHVQFIDELLEKTIIEMYTKQFHEFAVAITGRRNKPDDIKQYKSTSDPIFMLQMFLNGNKGPELDPTVKEFNNDILNTLKQTIHDVIPRIPRLSLSLIEKETKLREDTIIAKEAAAKQLIIQKENEGLTLSDQDKIDIWKDVEVWKNTKIPQYIIKGKYIDLFSNLDKFWEGKFNQEINTESAMESVITWVLTYFEELGHQVNQIKTSKYFKYTEIWQENPINYYLTHEKELQDLTIYKEKMENFSSLHTEIQQEPSHIINQIIYLDTSNLIKDVNQRVLDFRTNLLGALMQSSINDLNNHEQRLNEIIDQVGKPSQSIQELKEQIVKYSSAKKYMEGVENIRKPIQLKFQALHQLDAEIPSDKIALLKSIEGLEKDASDRVTVAQTMITKEKQKYTDQISMDMNQIQKEAKQLKEQIELEGPFSNNLVSKNPEEMEDADVAESKKKLKSFNEDLERLKGKIEKVEDDLKGFSSEQFVNTKEIVAIKAILDALDNIWNFAGEWNEFFKRIGQQQLKSLAQDSIIEFTHKKELSLKKLVIGSNSMIEPKNYQIVKFLQRKIEEFKPIPSLIVDLQNPAMRSRHWAQITQSTGIHIEIPNTADPDIVDKILLDPSSKYFTLGFILKQQMQMHSDIIGQISGGATQEEMIEKNVAKIETDWNAIEFITSAFQSKGIGGQHQSTAQHYILRQTEDIFQALEESTLQISALKGSKFAKAFEFKLDCWENLLNQIQESIELILQTQRSWMYLESIFAASEDIRKQLPAEAINFDDANDNWRRNMTSVFRTKKALLCLDVTEVVSPKIQLKKTSNLIKSMLQIIKTLDSVQKSLEDYLELKRSQFPRFYFLSNEELLEILAQARNPLAVQPHIKKCFDGIKELDMTDNKKGIIEAQGLHGLCNEYVPFKAPVNCSQAVEVWLTQTEDAMRATLKDMIGRCYANFVEDKLPLPILLGKWPGQLCIVAQQLRWTSMVSLALNMGSTVKIPEGELTEEQRQDLSNESLDVVRKHLKNARKRSVMFLQKLTEIFSSYGDMFKQLQDRGVLSQTQIKNFQPKLIANKTRAHITLEIHNRDIIDQLYHAKVQSDTCFEWFSQLKFVISQEDKKKDSVITPLVQVRQTDTSMDYQYEYCNNSGRLVITPLTDRCYITITSSIQIKKGTLPQGPAGTGKTETVKDLSKAIAVLCVVFNCSDGLDYKSLGRMFSGLCQCGAWSCFDEFNRLLPDVLSVVAQQVNCILQAVSRKAERFMFEGREIPLNTFCNICITMNPGYAGRSDLPENLQQLFRPISMVVPDMRLIAEVMIQSEGFKEAKILGQKLTSLFSLCNLQLSKQSHYDWTLRSLKAILVAAGSLKRQDPDQKEDQILMRAMQFSTEPKLIKADLPLFRGLVSDLFPGLELQEVRYGLMDACIDTEFIIRNLYFNPKQKEKVLQLYEAKLARHGVMLIGRSGGAKTTAYEILCSAMIRCYRALVESCDPAKPYKNPYCAFLKSVLDSGEVQNLNSILKQVYGDNSGQDRQLGEKNHFVKCIHYMKEQLKEKHDPSFKSQLTEPVYDQKVQTVHDRQFPVQIKFMNPKSLTLNQLYGAVDPNTMEWVDGIVSNILRQSSKDSQFGQTFGDYSMEKFKEFIKVESQNKDSIKTDMIKELTSVQNFWIMYDGPVDTLWIESQNSVLDDSKVLTLVNGERIAFPNQVSMLFEANDLDVASPATVSRCGQCYFDLNDVNFEWQYWQWVEQRYKTAKKVQNVAPETLNAIGEILEGFSIKVLRKLFSLRQSGQLPQLINQADYAIVRLFIQLFETFATDYNGLVITPGEDNQIVKTLEMIVIYCAIWAFGGSLSNEGRKNFDMAVRELDGSLPSSDSVFEYRVDMQKKQWQHWGDLVPKNWRPDANQPLFSVIVPTVDTIRTEYMMKAVLLNSNLTYLRQRNNRNLAGTNQYITNYGTLLFGVSGTGKTSIVKNILIPALESNNIDQSPYSPFKNVQLKTPGCTDIEQHFVDGKFGQYSSVQLGLSAQTTADKLRIVIESRLQATSTSLAPKGRRLVAYLDDFNMPSLDQFGSQPCLEIIKQLIERGSWYRQKKEKFYLSNVFDVDVLASMATPGGGRNQISGRILSKFNVLSIDNPSDNVLKTIFTTILGIHFQNFEDAVKQLIDPSVIAGIDIYNSVSQYLLPTPVKPFYVFNLRDLSKFFLGIIRANSKDIHSPEMLIKLWTHECQRVYQDRMLPQDKSWFYSLLDQKIGTYFSMTMSKIFTNKEPPVFVDFQNQEVVPVPFGKEGQEKIVGIYQEAGDRQQLRRAVETKLQEYNSSGLAVMDLVMFADALEHVCKICRILSQPQGHALLIGTGGSGRQSLARLAAYLESQTIFTIDVGKNYRNIDFKEDMKKLFMAAGGAEFKQMCFLLTDNQISDESFLEDINSILSSGEIPGLFNNEDLQIISDNLSGICKQMGISETVDSCYQLLIRRAKENLHIVLCFSPSHALFRTRLRMYPGLMNSCTIDLFGEWPLYALEEVGNYFINKFEDLKEYTQLDFEVQKAKPSDPNLPKTEPEQLTTRMARVFTTVHDGANQICQAMVAATQRKLFVTPANYLSFVRLYTQIFVNQRNRIRGKINKLQGGVTQLIAAKEDVAEMSKKLEEKRKDVQESVKNCDILLIELNAKNSAAADQQKIIQISSEQLQRDKIICEKQTQEAEYKLSLAMPALEQAQQALDSLKDSAIQEVQGYKTYTSGVRLTLMAVMVLLGKPQTIEAIRLELAKPGFLLRLKEFDKNSITKGQQEQLKKFHGHPDFVPRTIEKASQPCKCICVWVLALYEYTNVYRQVKPLQDEADRLRKKLAQMEAELELAMKKLEEANKLIEELKAKHLAKQTELTKLKKEEEELNNNLQRANRLVESLTGERIRWMATIDILKVELAKIPGDCVLATAFLCYSGGLTGKYRKQLMTIWMDAVRKNEIPSSFQDNFNVANYIVDPAISYSWTVQGLPSDVFSGENGVLITQSNKPPYIIDPQKQATRWLKRMLEEDPKTKSQLKILNTKDPSYLQQIELAVRTGQIVVLEDVSENIDPTLDPIIMKQVIRKGGRLVIKIKDKEIEYNEGFKIFLCTRLNNPNLSPELFAKATVINFSVVREGLTDQLLACVVLKENKALEEKKSFFVTSTAQKKEQITKLEDEILDQLGNSNISLLENEPLQKALEKSKQTSDEVQKELENFAIMEKKIDTMRGGYKPIAERASLLFFILQDMSNIDYMYQFSLDSYIKLFNNSIDNSQPHDDISHRIKFINDYHTYAVYKYCCRGLFTRHKVLLSLHMCVKILEFQNKINVDEYLFLLRGGQVFDKSQQPANPDSTWVTATTWDNICVLDKMPAFRGIVPQFEQRTREWYSQYFINPEPELAPLIGDLDSTLDELQRMLVLRCLRPDRLIHAINNFVKNNMNTPVYNFTVPPPFDLKQALLDSSPTTPMIFILSQGTDPTATLTSFARDCKFGERLTVIALGQGQQEIATQAFKEGVQKGNWVMLANVHLSTDWLINLEKMIEDLSKITPHKDFRLWLSTFATSSFPVGLLQNSIKITTEAPSGMRANLAQAYGLIDEGVLTEFAPADEDDAQLKCNETNPNSLTKDQKDNAYRKLLFSTGFFYALLVERRKFGTLGFNIRYPFSQSDYETAVEILKLYMRRYDSIPWQAIRYVIAQIVFGGRLIDDLDRRVLLCYINDLFNDQVVNEQQFALSQQSELYYVPARGNIHEYRDYIKSLPNTDIADVFGQHNNADIFSRNQESQELLYNTLRITTVNEPVAQEKDKKTEQNDDQKQEKGTQLSARDERIIKLAQDIQLALPAEFSNLPTTIDPTDPNAPMLSVLLQESERFTLLRESIYKDLSDVQRGIKGLIGMSQHLDDIANNLYQNRVPTSWSQIYKSSKSLAPWSRDFTRRIEQLQAWANSGHPKCMWLGGLSVPTCYLTSLLQQASRKTLVAIDNLEWGFEITIWSDPVREVNENSVPKIGDGVLVYDVFLEGAGWNLDNRCLKDATPMELYVQMPIIRFMPMKQTKKSNKYRQAFYECPIYFYPIRTGTREQPSYMLSAWLNCGANTPDFYTKRGTALLLNLGD</sequence>
<dbReference type="Gene3D" id="1.10.287.2620">
    <property type="match status" value="1"/>
</dbReference>
<keyword evidence="29" id="KW-1185">Reference proteome</keyword>
<dbReference type="InterPro" id="IPR035706">
    <property type="entry name" value="AAA_9"/>
</dbReference>
<comment type="similarity">
    <text evidence="2">Belongs to the dynein heavy chain family.</text>
</comment>
<dbReference type="Gene3D" id="3.40.50.300">
    <property type="entry name" value="P-loop containing nucleotide triphosphate hydrolases"/>
    <property type="match status" value="5"/>
</dbReference>
<keyword evidence="7" id="KW-0067">ATP-binding</keyword>
<organism evidence="27">
    <name type="scientific">Hexamita inflata</name>
    <dbReference type="NCBI Taxonomy" id="28002"/>
    <lineage>
        <taxon>Eukaryota</taxon>
        <taxon>Metamonada</taxon>
        <taxon>Diplomonadida</taxon>
        <taxon>Hexamitidae</taxon>
        <taxon>Hexamitinae</taxon>
        <taxon>Hexamita</taxon>
    </lineage>
</organism>
<dbReference type="Gene3D" id="1.20.140.100">
    <property type="entry name" value="Dynein heavy chain, N-terminal domain 2"/>
    <property type="match status" value="1"/>
</dbReference>
<dbReference type="GO" id="GO:0005930">
    <property type="term" value="C:axoneme"/>
    <property type="evidence" value="ECO:0007669"/>
    <property type="project" value="UniProtKB-SubCell"/>
</dbReference>
<dbReference type="Gene3D" id="1.20.920.20">
    <property type="match status" value="1"/>
</dbReference>
<dbReference type="Gene3D" id="1.10.8.1220">
    <property type="match status" value="1"/>
</dbReference>
<feature type="domain" description="Dynein heavy chain AAA module D4" evidence="21">
    <location>
        <begin position="3343"/>
        <end position="3627"/>
    </location>
</feature>
<evidence type="ECO:0000259" key="22">
    <source>
        <dbReference type="Pfam" id="PF12781"/>
    </source>
</evidence>
<keyword evidence="5" id="KW-0677">Repeat</keyword>
<dbReference type="Pfam" id="PF12775">
    <property type="entry name" value="AAA_7"/>
    <property type="match status" value="1"/>
</dbReference>